<evidence type="ECO:0000313" key="1">
    <source>
        <dbReference type="EMBL" id="MFA0789490.1"/>
    </source>
</evidence>
<keyword evidence="2" id="KW-1185">Reference proteome</keyword>
<comment type="caution">
    <text evidence="1">The sequence shown here is derived from an EMBL/GenBank/DDBJ whole genome shotgun (WGS) entry which is preliminary data.</text>
</comment>
<reference evidence="1 2" key="1">
    <citation type="submission" date="2024-08" db="EMBL/GenBank/DDBJ databases">
        <authorList>
            <person name="Ishaq N."/>
        </authorList>
    </citation>
    <scope>NUCLEOTIDE SEQUENCE [LARGE SCALE GENOMIC DNA]</scope>
    <source>
        <strain evidence="1 2">JCM 30400</strain>
    </source>
</reference>
<protein>
    <submittedName>
        <fullName evidence="1">Uncharacterized protein</fullName>
    </submittedName>
</protein>
<proteinExistence type="predicted"/>
<evidence type="ECO:0000313" key="2">
    <source>
        <dbReference type="Proteomes" id="UP001569414"/>
    </source>
</evidence>
<organism evidence="1 2">
    <name type="scientific">Microbulbifer echini</name>
    <dbReference type="NCBI Taxonomy" id="1529067"/>
    <lineage>
        <taxon>Bacteria</taxon>
        <taxon>Pseudomonadati</taxon>
        <taxon>Pseudomonadota</taxon>
        <taxon>Gammaproteobacteria</taxon>
        <taxon>Cellvibrionales</taxon>
        <taxon>Microbulbiferaceae</taxon>
        <taxon>Microbulbifer</taxon>
    </lineage>
</organism>
<dbReference type="RefSeq" id="WP_371842539.1">
    <property type="nucleotide sequence ID" value="NZ_JBGMEL010000002.1"/>
</dbReference>
<dbReference type="Proteomes" id="UP001569414">
    <property type="component" value="Unassembled WGS sequence"/>
</dbReference>
<gene>
    <name evidence="1" type="ORF">ACCI51_02960</name>
</gene>
<name>A0ABV4NJN6_9GAMM</name>
<accession>A0ABV4NJN6</accession>
<dbReference type="EMBL" id="JBGMEL010000002">
    <property type="protein sequence ID" value="MFA0789490.1"/>
    <property type="molecule type" value="Genomic_DNA"/>
</dbReference>
<sequence length="93" mass="10783">MYKGEKKDFISAVHDYDNNCTSIIPGDQVGRNFFVFITEGSGEKDDLYTLISTKNYDFIDGNFVVKSNRLREELAKRKRQKILAKEQIQADEQ</sequence>